<dbReference type="RefSeq" id="WP_053195195.1">
    <property type="nucleotide sequence ID" value="NZ_CP011409.1"/>
</dbReference>
<reference evidence="3" key="1">
    <citation type="journal article" date="2015" name="Genome Announc.">
        <title>Complete Genome Sequence of Herbaspirillum hiltneri N3 (DSM 17495), Isolated from Surface-Sterilized Wheat Roots.</title>
        <authorList>
            <person name="Guizelini D."/>
            <person name="Saizaki P.M."/>
            <person name="Coimbra N.A."/>
            <person name="Weiss V.A."/>
            <person name="Faoro H."/>
            <person name="Sfeir M.Z."/>
            <person name="Baura V.A."/>
            <person name="Monteiro R.A."/>
            <person name="Chubatsu L.S."/>
            <person name="Souza E.M."/>
            <person name="Cruz L.M."/>
            <person name="Pedrosa F.O."/>
            <person name="Raittz R.T."/>
            <person name="Marchaukoski J.N."/>
            <person name="Steffens M.B."/>
        </authorList>
    </citation>
    <scope>NUCLEOTIDE SEQUENCE [LARGE SCALE GENOMIC DNA]</scope>
    <source>
        <strain evidence="3">N3</strain>
    </source>
</reference>
<keyword evidence="3" id="KW-1185">Reference proteome</keyword>
<organism evidence="2 3">
    <name type="scientific">Herbaspirillum hiltneri N3</name>
    <dbReference type="NCBI Taxonomy" id="1262470"/>
    <lineage>
        <taxon>Bacteria</taxon>
        <taxon>Pseudomonadati</taxon>
        <taxon>Pseudomonadota</taxon>
        <taxon>Betaproteobacteria</taxon>
        <taxon>Burkholderiales</taxon>
        <taxon>Oxalobacteraceae</taxon>
        <taxon>Herbaspirillum</taxon>
    </lineage>
</organism>
<evidence type="ECO:0000313" key="3">
    <source>
        <dbReference type="Proteomes" id="UP000063429"/>
    </source>
</evidence>
<name>A0ABM5UWW8_9BURK</name>
<evidence type="ECO:0000313" key="2">
    <source>
        <dbReference type="EMBL" id="AKZ61698.1"/>
    </source>
</evidence>
<evidence type="ECO:0000259" key="1">
    <source>
        <dbReference type="Pfam" id="PF08722"/>
    </source>
</evidence>
<gene>
    <name evidence="2" type="ORF">F506_02550</name>
</gene>
<dbReference type="InterPro" id="IPR014833">
    <property type="entry name" value="TnsA_N"/>
</dbReference>
<feature type="domain" description="TnsA endonuclease N-terminal" evidence="1">
    <location>
        <begin position="46"/>
        <end position="100"/>
    </location>
</feature>
<accession>A0ABM5UWW8</accession>
<dbReference type="EMBL" id="CP011409">
    <property type="protein sequence ID" value="AKZ61698.1"/>
    <property type="molecule type" value="Genomic_DNA"/>
</dbReference>
<dbReference type="Proteomes" id="UP000063429">
    <property type="component" value="Chromosome"/>
</dbReference>
<sequence length="217" mass="25544">MGVARKVVHRSTHRMVGAIPCLGKNPKLVEWESRLERNAIDILRFHPDVTYIDSQVRWLEYIDQNDQVHRHCPDLYVIYKDKPLWIEVKFQKFVAEYQERTHLITELVRLKSEEYTVMDDTVILIEPRLSNIQLLLRYQLLKPSVAIKSKAEKLFDSGFSASIENLIEEHGFDLLTLYSLLCHHYLRTDLHTQITRKSIVSRFVSGQEILSDEEILN</sequence>
<protein>
    <recommendedName>
        <fullName evidence="1">TnsA endonuclease N-terminal domain-containing protein</fullName>
    </recommendedName>
</protein>
<proteinExistence type="predicted"/>
<dbReference type="Pfam" id="PF08722">
    <property type="entry name" value="Tn7_TnsA-like_N"/>
    <property type="match status" value="1"/>
</dbReference>